<dbReference type="GO" id="GO:0006417">
    <property type="term" value="P:regulation of translation"/>
    <property type="evidence" value="ECO:0007669"/>
    <property type="project" value="TreeGrafter"/>
</dbReference>
<dbReference type="GeneID" id="54476362"/>
<dbReference type="InterPro" id="IPR040059">
    <property type="entry name" value="PUM3"/>
</dbReference>
<dbReference type="EMBL" id="MU001634">
    <property type="protein sequence ID" value="KAF2484446.1"/>
    <property type="molecule type" value="Genomic_DNA"/>
</dbReference>
<dbReference type="PANTHER" id="PTHR13389">
    <property type="entry name" value="PUMILIO HOMOLOG 3"/>
    <property type="match status" value="1"/>
</dbReference>
<evidence type="ECO:0000313" key="6">
    <source>
        <dbReference type="EMBL" id="KAF2484446.1"/>
    </source>
</evidence>
<keyword evidence="2" id="KW-0694">RNA-binding</keyword>
<reference evidence="6" key="1">
    <citation type="journal article" date="2020" name="Stud. Mycol.">
        <title>101 Dothideomycetes genomes: a test case for predicting lifestyles and emergence of pathogens.</title>
        <authorList>
            <person name="Haridas S."/>
            <person name="Albert R."/>
            <person name="Binder M."/>
            <person name="Bloem J."/>
            <person name="Labutti K."/>
            <person name="Salamov A."/>
            <person name="Andreopoulos B."/>
            <person name="Baker S."/>
            <person name="Barry K."/>
            <person name="Bills G."/>
            <person name="Bluhm B."/>
            <person name="Cannon C."/>
            <person name="Castanera R."/>
            <person name="Culley D."/>
            <person name="Daum C."/>
            <person name="Ezra D."/>
            <person name="Gonzalez J."/>
            <person name="Henrissat B."/>
            <person name="Kuo A."/>
            <person name="Liang C."/>
            <person name="Lipzen A."/>
            <person name="Lutzoni F."/>
            <person name="Magnuson J."/>
            <person name="Mondo S."/>
            <person name="Nolan M."/>
            <person name="Ohm R."/>
            <person name="Pangilinan J."/>
            <person name="Park H.-J."/>
            <person name="Ramirez L."/>
            <person name="Alfaro M."/>
            <person name="Sun H."/>
            <person name="Tritt A."/>
            <person name="Yoshinaga Y."/>
            <person name="Zwiers L.-H."/>
            <person name="Turgeon B."/>
            <person name="Goodwin S."/>
            <person name="Spatafora J."/>
            <person name="Crous P."/>
            <person name="Grigoriev I."/>
        </authorList>
    </citation>
    <scope>NUCLEOTIDE SEQUENCE</scope>
    <source>
        <strain evidence="6">CBS 113389</strain>
    </source>
</reference>
<evidence type="ECO:0000256" key="2">
    <source>
        <dbReference type="ARBA" id="ARBA00022884"/>
    </source>
</evidence>
<dbReference type="InterPro" id="IPR012959">
    <property type="entry name" value="CPL_dom"/>
</dbReference>
<dbReference type="PANTHER" id="PTHR13389:SF0">
    <property type="entry name" value="PUMILIO HOMOLOG 3"/>
    <property type="match status" value="1"/>
</dbReference>
<feature type="domain" description="PUM-HD" evidence="5">
    <location>
        <begin position="108"/>
        <end position="470"/>
    </location>
</feature>
<gene>
    <name evidence="6" type="ORF">BDY17DRAFT_309680</name>
</gene>
<comment type="function">
    <text evidence="3">RNA-binding nucleolar protein required for pre-rRNA processing. Involved in production of 18S rRNA and assembly of small ribosomal subunit.</text>
</comment>
<feature type="region of interest" description="Disordered" evidence="4">
    <location>
        <begin position="1"/>
        <end position="107"/>
    </location>
</feature>
<feature type="compositionally biased region" description="Basic and acidic residues" evidence="4">
    <location>
        <begin position="16"/>
        <end position="25"/>
    </location>
</feature>
<keyword evidence="1" id="KW-0677">Repeat</keyword>
<dbReference type="SUPFAM" id="SSF48371">
    <property type="entry name" value="ARM repeat"/>
    <property type="match status" value="1"/>
</dbReference>
<dbReference type="RefSeq" id="XP_033591015.1">
    <property type="nucleotide sequence ID" value="XM_033735360.1"/>
</dbReference>
<keyword evidence="7" id="KW-1185">Reference proteome</keyword>
<feature type="region of interest" description="Disordered" evidence="4">
    <location>
        <begin position="650"/>
        <end position="675"/>
    </location>
</feature>
<sequence>MGGIKRKHAPSTSAADTKKQKKGDVKPTVFKQKPVKDHARAGDTAPRKSWPNNRQEQQSNSGTSVAASQTSAEPKAFKLETSSAEAHAKQRALAKERKASKPNADSIARSKKIWERLRLKSHVPREERRELVAELFTIITGRVPDFVFKHDSVRVIQCALKYGNPEQRLLISQELVGSVRPLVESRYAKFLVAKLVQDRDPQIRNAIIPEFFGHVRRLIHHPEASWIVDDIYRQVATPQQKAMMLREWYGAEFALFHKKPELQNSTIAGEQETADLGRILEINPEKRRPTLQYLLQTINSLIQKKMTGFTMLHDAMLQYFLVLSPDSPELAEFLEILKGDIDPDTEGGGGDLFRNLAFTKSGSRLVCLALAHGSAKDRKTILKCFKDNIELMAFDQYANMVLATALDTADDTKMSFKSVLVELLGLGIEEDTTRLDRQQQIVTNTFARLPALYPLAGTGRWLMGGVERKADRMIMEEVHQIRNKTSKKAAEIRQKELVEYLSEPLLNLVLERADDLSKSSFGCQVIAETLLVAKHGETAKTKVDKAQALEAVAKLAFGDPSAEAHLSQDSAAGHMFKSLVLGGNFDPTIKKVRVLDPEMRFGDVLYPVIKERLVSWATGPSSFVVVAFLESEVVSNDVKEEVRAAVRKARSEITASAETPEHAREGELADGEPVAKKGNAGARMLLKIVGK</sequence>
<evidence type="ECO:0000256" key="3">
    <source>
        <dbReference type="ARBA" id="ARBA00024893"/>
    </source>
</evidence>
<dbReference type="Pfam" id="PF08144">
    <property type="entry name" value="CPL"/>
    <property type="match status" value="1"/>
</dbReference>
<organism evidence="6 7">
    <name type="scientific">Neohortaea acidophila</name>
    <dbReference type="NCBI Taxonomy" id="245834"/>
    <lineage>
        <taxon>Eukaryota</taxon>
        <taxon>Fungi</taxon>
        <taxon>Dikarya</taxon>
        <taxon>Ascomycota</taxon>
        <taxon>Pezizomycotina</taxon>
        <taxon>Dothideomycetes</taxon>
        <taxon>Dothideomycetidae</taxon>
        <taxon>Mycosphaerellales</taxon>
        <taxon>Teratosphaeriaceae</taxon>
        <taxon>Neohortaea</taxon>
    </lineage>
</organism>
<protein>
    <submittedName>
        <fullName evidence="6">Armadillo-type protein</fullName>
    </submittedName>
</protein>
<evidence type="ECO:0000259" key="5">
    <source>
        <dbReference type="PROSITE" id="PS50303"/>
    </source>
</evidence>
<dbReference type="InterPro" id="IPR033133">
    <property type="entry name" value="PUM-HD"/>
</dbReference>
<dbReference type="SMART" id="SM00025">
    <property type="entry name" value="Pumilio"/>
    <property type="match status" value="6"/>
</dbReference>
<dbReference type="Gene3D" id="1.25.10.10">
    <property type="entry name" value="Leucine-rich Repeat Variant"/>
    <property type="match status" value="1"/>
</dbReference>
<accession>A0A6A6PXF7</accession>
<evidence type="ECO:0000256" key="1">
    <source>
        <dbReference type="ARBA" id="ARBA00022737"/>
    </source>
</evidence>
<dbReference type="GO" id="GO:0003729">
    <property type="term" value="F:mRNA binding"/>
    <property type="evidence" value="ECO:0007669"/>
    <property type="project" value="TreeGrafter"/>
</dbReference>
<dbReference type="InterPro" id="IPR001313">
    <property type="entry name" value="Pumilio_RNA-bd_rpt"/>
</dbReference>
<dbReference type="InterPro" id="IPR011989">
    <property type="entry name" value="ARM-like"/>
</dbReference>
<dbReference type="GO" id="GO:0005730">
    <property type="term" value="C:nucleolus"/>
    <property type="evidence" value="ECO:0007669"/>
    <property type="project" value="TreeGrafter"/>
</dbReference>
<dbReference type="Proteomes" id="UP000799767">
    <property type="component" value="Unassembled WGS sequence"/>
</dbReference>
<evidence type="ECO:0000256" key="4">
    <source>
        <dbReference type="SAM" id="MobiDB-lite"/>
    </source>
</evidence>
<dbReference type="OrthoDB" id="497380at2759"/>
<proteinExistence type="predicted"/>
<feature type="compositionally biased region" description="Polar residues" evidence="4">
    <location>
        <begin position="50"/>
        <end position="72"/>
    </location>
</feature>
<evidence type="ECO:0000313" key="7">
    <source>
        <dbReference type="Proteomes" id="UP000799767"/>
    </source>
</evidence>
<name>A0A6A6PXF7_9PEZI</name>
<dbReference type="PROSITE" id="PS50303">
    <property type="entry name" value="PUM_HD"/>
    <property type="match status" value="1"/>
</dbReference>
<dbReference type="InterPro" id="IPR016024">
    <property type="entry name" value="ARM-type_fold"/>
</dbReference>
<dbReference type="AlphaFoldDB" id="A0A6A6PXF7"/>